<proteinExistence type="inferred from homology"/>
<dbReference type="Pfam" id="PF01370">
    <property type="entry name" value="Epimerase"/>
    <property type="match status" value="1"/>
</dbReference>
<sequence>MTMPLITVLGGHGFIGSHLLQFLKQQGLSYCAPDRNDATVFTQPLGHVIYCIGLTADFRTRPLDTVEAHICLLQRFIEKADFESFTYLSSTRVYAGVENTQEEQNLLVNPNNASDLYNLSKLMGESLCLHCGRPNMKIARLSNIVGVCNEPTNFLTQLLEEGYKNGNLLLHTSLDSEKDYLGIDDTIQLLTKITLSQTTGIFNIASGVNTKTAEIANFLAQKLGFKITVIENVPTWSFSVIDIHKIKTEFQFNPRQLNDYFPDFLDSYHHQRNQCHI</sequence>
<dbReference type="Proteomes" id="UP000239936">
    <property type="component" value="Unassembled WGS sequence"/>
</dbReference>
<dbReference type="AlphaFoldDB" id="A0A2S7XQC5"/>
<dbReference type="PANTHER" id="PTHR43000">
    <property type="entry name" value="DTDP-D-GLUCOSE 4,6-DEHYDRATASE-RELATED"/>
    <property type="match status" value="1"/>
</dbReference>
<keyword evidence="5" id="KW-1185">Reference proteome</keyword>
<dbReference type="Gene3D" id="3.40.50.720">
    <property type="entry name" value="NAD(P)-binding Rossmann-like Domain"/>
    <property type="match status" value="1"/>
</dbReference>
<protein>
    <submittedName>
        <fullName evidence="4">Epimerase</fullName>
    </submittedName>
</protein>
<comment type="similarity">
    <text evidence="2">Belongs to the NAD(P)-dependent epimerase/dehydratase family.</text>
</comment>
<evidence type="ECO:0000256" key="1">
    <source>
        <dbReference type="ARBA" id="ARBA00005125"/>
    </source>
</evidence>
<reference evidence="4 5" key="1">
    <citation type="submission" date="2018-01" db="EMBL/GenBank/DDBJ databases">
        <title>The complete genome sequence of Chromatium okenii LaCa, a purple sulfur bacterium with a turbulent life.</title>
        <authorList>
            <person name="Luedin S.M."/>
            <person name="Liechti N."/>
            <person name="Storelli N."/>
            <person name="Danza F."/>
            <person name="Wittwer M."/>
            <person name="Pothier J.F."/>
            <person name="Tonolla M.A."/>
        </authorList>
    </citation>
    <scope>NUCLEOTIDE SEQUENCE [LARGE SCALE GENOMIC DNA]</scope>
    <source>
        <strain evidence="4 5">LaCa</strain>
    </source>
</reference>
<comment type="pathway">
    <text evidence="1">Bacterial outer membrane biogenesis; LPS O-antigen biosynthesis.</text>
</comment>
<evidence type="ECO:0000313" key="5">
    <source>
        <dbReference type="Proteomes" id="UP000239936"/>
    </source>
</evidence>
<accession>A0A2S7XQC5</accession>
<comment type="caution">
    <text evidence="4">The sequence shown here is derived from an EMBL/GenBank/DDBJ whole genome shotgun (WGS) entry which is preliminary data.</text>
</comment>
<dbReference type="RefSeq" id="WP_105073554.1">
    <property type="nucleotide sequence ID" value="NZ_PPGH01000035.1"/>
</dbReference>
<feature type="domain" description="NAD-dependent epimerase/dehydratase" evidence="3">
    <location>
        <begin position="6"/>
        <end position="205"/>
    </location>
</feature>
<dbReference type="EMBL" id="PPGH01000035">
    <property type="protein sequence ID" value="PQJ95915.1"/>
    <property type="molecule type" value="Genomic_DNA"/>
</dbReference>
<dbReference type="InterPro" id="IPR001509">
    <property type="entry name" value="Epimerase_deHydtase"/>
</dbReference>
<dbReference type="SUPFAM" id="SSF51735">
    <property type="entry name" value="NAD(P)-binding Rossmann-fold domains"/>
    <property type="match status" value="1"/>
</dbReference>
<name>A0A2S7XQC5_9GAMM</name>
<evidence type="ECO:0000256" key="2">
    <source>
        <dbReference type="ARBA" id="ARBA00007637"/>
    </source>
</evidence>
<organism evidence="4 5">
    <name type="scientific">Chromatium okenii</name>
    <dbReference type="NCBI Taxonomy" id="61644"/>
    <lineage>
        <taxon>Bacteria</taxon>
        <taxon>Pseudomonadati</taxon>
        <taxon>Pseudomonadota</taxon>
        <taxon>Gammaproteobacteria</taxon>
        <taxon>Chromatiales</taxon>
        <taxon>Chromatiaceae</taxon>
        <taxon>Chromatium</taxon>
    </lineage>
</organism>
<dbReference type="CDD" id="cd08946">
    <property type="entry name" value="SDR_e"/>
    <property type="match status" value="1"/>
</dbReference>
<evidence type="ECO:0000313" key="4">
    <source>
        <dbReference type="EMBL" id="PQJ95915.1"/>
    </source>
</evidence>
<gene>
    <name evidence="4" type="ORF">CXB77_08520</name>
</gene>
<evidence type="ECO:0000259" key="3">
    <source>
        <dbReference type="Pfam" id="PF01370"/>
    </source>
</evidence>
<dbReference type="InterPro" id="IPR036291">
    <property type="entry name" value="NAD(P)-bd_dom_sf"/>
</dbReference>
<dbReference type="OrthoDB" id="5295702at2"/>